<evidence type="ECO:0000313" key="1">
    <source>
        <dbReference type="EMBL" id="KFB66186.1"/>
    </source>
</evidence>
<dbReference type="AlphaFoldDB" id="A0A084XUP2"/>
<accession>A0A084XUP2</accession>
<dbReference type="EMBL" id="JDSS02000049">
    <property type="protein sequence ID" value="KFB66186.1"/>
    <property type="molecule type" value="Genomic_DNA"/>
</dbReference>
<protein>
    <recommendedName>
        <fullName evidence="3">HK97 gp10 family phage protein</fullName>
    </recommendedName>
</protein>
<sequence>MKISAKITGADGVRMTMKRLAQLPKRALAATAEDVEDYVESQAATHHKTGALVRSIYKRPIAGGWEVGHDLQHAPHAVFVHWGTKPHVIRPKNKKTLRWPSGGAFSFARSARHPGYKGDPWLVRAAAQAPRLFAARLTALLATEK</sequence>
<dbReference type="RefSeq" id="WP_273704148.1">
    <property type="nucleotide sequence ID" value="NZ_JDSS02000049.1"/>
</dbReference>
<evidence type="ECO:0000313" key="2">
    <source>
        <dbReference type="Proteomes" id="UP000019812"/>
    </source>
</evidence>
<name>A0A084XUP2_9PROT</name>
<dbReference type="Proteomes" id="UP000019812">
    <property type="component" value="Unassembled WGS sequence"/>
</dbReference>
<organism evidence="1 2">
    <name type="scientific">Candidatus Accumulibacter vicinus</name>
    <dbReference type="NCBI Taxonomy" id="2954382"/>
    <lineage>
        <taxon>Bacteria</taxon>
        <taxon>Pseudomonadati</taxon>
        <taxon>Pseudomonadota</taxon>
        <taxon>Betaproteobacteria</taxon>
        <taxon>Candidatus Accumulibacter</taxon>
    </lineage>
</organism>
<dbReference type="STRING" id="1457154.CAPSK01_004555"/>
<evidence type="ECO:0008006" key="3">
    <source>
        <dbReference type="Google" id="ProtNLM"/>
    </source>
</evidence>
<reference evidence="1 2" key="1">
    <citation type="submission" date="2014-07" db="EMBL/GenBank/DDBJ databases">
        <title>Expanding our view of genomic diversity in Candidatus Accumulibacter clades.</title>
        <authorList>
            <person name="Skennerton C.T."/>
            <person name="Barr J.J."/>
            <person name="Slater F.R."/>
            <person name="Bond P.L."/>
            <person name="Tyson G.W."/>
        </authorList>
    </citation>
    <scope>NUCLEOTIDE SEQUENCE [LARGE SCALE GENOMIC DNA]</scope>
    <source>
        <strain evidence="2">SK-01</strain>
    </source>
</reference>
<comment type="caution">
    <text evidence="1">The sequence shown here is derived from an EMBL/GenBank/DDBJ whole genome shotgun (WGS) entry which is preliminary data.</text>
</comment>
<proteinExistence type="predicted"/>
<gene>
    <name evidence="1" type="ORF">CAPSK01_004555</name>
</gene>